<organism evidence="2 3">
    <name type="scientific">Sphingomonas qomolangmaensis</name>
    <dbReference type="NCBI Taxonomy" id="2918765"/>
    <lineage>
        <taxon>Bacteria</taxon>
        <taxon>Pseudomonadati</taxon>
        <taxon>Pseudomonadota</taxon>
        <taxon>Alphaproteobacteria</taxon>
        <taxon>Sphingomonadales</taxon>
        <taxon>Sphingomonadaceae</taxon>
        <taxon>Sphingomonas</taxon>
    </lineage>
</organism>
<proteinExistence type="predicted"/>
<evidence type="ECO:0008006" key="4">
    <source>
        <dbReference type="Google" id="ProtNLM"/>
    </source>
</evidence>
<dbReference type="EMBL" id="CP101740">
    <property type="protein sequence ID" value="UUL83949.1"/>
    <property type="molecule type" value="Genomic_DNA"/>
</dbReference>
<name>A0ABY5LAF2_9SPHN</name>
<accession>A0ABY5LAF2</accession>
<protein>
    <recommendedName>
        <fullName evidence="4">Glycerophosphoryl diester phosphodiesterase membrane domain-containing protein</fullName>
    </recommendedName>
</protein>
<keyword evidence="1" id="KW-0472">Membrane</keyword>
<reference evidence="2" key="1">
    <citation type="submission" date="2022-07" db="EMBL/GenBank/DDBJ databases">
        <title>Sphingomonas sp. nov., a novel bacterium isolated from the north slope of the Mount Everest.</title>
        <authorList>
            <person name="Cui X."/>
            <person name="Liu Y."/>
        </authorList>
    </citation>
    <scope>NUCLEOTIDE SEQUENCE</scope>
    <source>
        <strain evidence="2">S5-59</strain>
    </source>
</reference>
<feature type="transmembrane region" description="Helical" evidence="1">
    <location>
        <begin position="43"/>
        <end position="72"/>
    </location>
</feature>
<dbReference type="Proteomes" id="UP001058533">
    <property type="component" value="Chromosome"/>
</dbReference>
<feature type="transmembrane region" description="Helical" evidence="1">
    <location>
        <begin position="133"/>
        <end position="166"/>
    </location>
</feature>
<evidence type="ECO:0000313" key="3">
    <source>
        <dbReference type="Proteomes" id="UP001058533"/>
    </source>
</evidence>
<keyword evidence="3" id="KW-1185">Reference proteome</keyword>
<keyword evidence="1" id="KW-1133">Transmembrane helix</keyword>
<feature type="transmembrane region" description="Helical" evidence="1">
    <location>
        <begin position="195"/>
        <end position="221"/>
    </location>
</feature>
<evidence type="ECO:0000313" key="2">
    <source>
        <dbReference type="EMBL" id="UUL83949.1"/>
    </source>
</evidence>
<gene>
    <name evidence="2" type="ORF">NMP03_07085</name>
</gene>
<feature type="transmembrane region" description="Helical" evidence="1">
    <location>
        <begin position="227"/>
        <end position="249"/>
    </location>
</feature>
<feature type="transmembrane region" description="Helical" evidence="1">
    <location>
        <begin position="84"/>
        <end position="113"/>
    </location>
</feature>
<sequence length="269" mass="28400">MFTIIILAFLLLAAALAVAIGMAMRNAANRGWSFELSRVIGDAFGAIAQAPLLFAVTVLVSGAAPMVAALLLIRVSDVSQVPSFFSAMLVGLAALAIGQLGNLLLVAATLDLLDRQPIDLPRLFARVLPRIPSAVLLLILFWFAIGIGFVFFIIPALVLICLWFVVTPAMVAERLGAFASFARSADLTAGARWQLLLLLVIGAIFWVVAQAMIGGIAAITGDGQTASVLYTVLTALLGMIPPAVVASAYHTLRTQKEGLRGDDLEQVFA</sequence>
<evidence type="ECO:0000256" key="1">
    <source>
        <dbReference type="SAM" id="Phobius"/>
    </source>
</evidence>
<keyword evidence="1" id="KW-0812">Transmembrane</keyword>
<dbReference type="RefSeq" id="WP_256507784.1">
    <property type="nucleotide sequence ID" value="NZ_CP101740.1"/>
</dbReference>